<comment type="function">
    <text evidence="5">Effector that suppresses plant defense responses during pathogen infection.</text>
</comment>
<protein>
    <recommendedName>
        <fullName evidence="5">RxLR effector protein</fullName>
    </recommendedName>
</protein>
<sequence>MHFSYVLLAVTTILVATTQASVFDDNPDIVKFNAAAGERQVQRFLRKHNIADDEERGIGEKLKGLIPTKGSEKTLQRWADNNKAPKDALNRLNLGNAGTKLFEKSKFGKWVDYMKKVDEKNPEGPMLAILMTKYSDDTLSKMIIAAKKVDNTKDIATKLQAEQLRVWGIQGKSADDVLGLLQLKTKGTLPNLRESPQFHSWLLYVRGGKNPEETIVSTLSKYYNKDAVIKMFKKKPSTQQSTTKILGGESQAWTDMRISADKAFNTLSISKEAGKLDDIVRNPQFTSWTKQVDELTANDPKKTNALLVSTLTTYYTDEGLFKMLNSAKNGESTSKLATDLQKAQIDNWLVAKTDTSDVSRYMGVKAAKLGSAEKISLTKLFHDYRGAYNNMYINKAT</sequence>
<evidence type="ECO:0000256" key="4">
    <source>
        <dbReference type="ARBA" id="ARBA00022729"/>
    </source>
</evidence>
<reference evidence="7" key="1">
    <citation type="submission" date="2017-03" db="EMBL/GenBank/DDBJ databases">
        <title>Phytopthora megakarya and P. palmivora, two closely related causual agents of cacao black pod achieved similar genome size and gene model numbers by different mechanisms.</title>
        <authorList>
            <person name="Ali S."/>
            <person name="Shao J."/>
            <person name="Larry D.J."/>
            <person name="Kronmiller B."/>
            <person name="Shen D."/>
            <person name="Strem M.D."/>
            <person name="Melnick R.L."/>
            <person name="Guiltinan M.J."/>
            <person name="Tyler B.M."/>
            <person name="Meinhardt L.W."/>
            <person name="Bailey B.A."/>
        </authorList>
    </citation>
    <scope>NUCLEOTIDE SEQUENCE [LARGE SCALE GENOMIC DNA]</scope>
    <source>
        <strain evidence="7">zdho120</strain>
    </source>
</reference>
<comment type="similarity">
    <text evidence="2 5">Belongs to the RxLR effector family.</text>
</comment>
<feature type="signal peptide" evidence="5">
    <location>
        <begin position="1"/>
        <end position="20"/>
    </location>
</feature>
<comment type="domain">
    <text evidence="5">The RxLR-dEER motif acts to carry the protein into the host cell cytoplasm through binding to cell surface phosphatidylinositol-3-phosphate.</text>
</comment>
<dbReference type="OrthoDB" id="105464at2759"/>
<gene>
    <name evidence="6" type="ORF">PHMEG_000153</name>
</gene>
<dbReference type="GO" id="GO:0005576">
    <property type="term" value="C:extracellular region"/>
    <property type="evidence" value="ECO:0007669"/>
    <property type="project" value="UniProtKB-SubCell"/>
</dbReference>
<evidence type="ECO:0000313" key="6">
    <source>
        <dbReference type="EMBL" id="OWZ24719.1"/>
    </source>
</evidence>
<evidence type="ECO:0000256" key="1">
    <source>
        <dbReference type="ARBA" id="ARBA00004613"/>
    </source>
</evidence>
<evidence type="ECO:0000313" key="7">
    <source>
        <dbReference type="Proteomes" id="UP000198211"/>
    </source>
</evidence>
<evidence type="ECO:0000256" key="5">
    <source>
        <dbReference type="RuleBase" id="RU367124"/>
    </source>
</evidence>
<dbReference type="AlphaFoldDB" id="A0A225X622"/>
<comment type="caution">
    <text evidence="6">The sequence shown here is derived from an EMBL/GenBank/DDBJ whole genome shotgun (WGS) entry which is preliminary data.</text>
</comment>
<dbReference type="Proteomes" id="UP000198211">
    <property type="component" value="Unassembled WGS sequence"/>
</dbReference>
<organism evidence="6 7">
    <name type="scientific">Phytophthora megakarya</name>
    <dbReference type="NCBI Taxonomy" id="4795"/>
    <lineage>
        <taxon>Eukaryota</taxon>
        <taxon>Sar</taxon>
        <taxon>Stramenopiles</taxon>
        <taxon>Oomycota</taxon>
        <taxon>Peronosporomycetes</taxon>
        <taxon>Peronosporales</taxon>
        <taxon>Peronosporaceae</taxon>
        <taxon>Phytophthora</taxon>
    </lineage>
</organism>
<dbReference type="Pfam" id="PF16810">
    <property type="entry name" value="RXLR"/>
    <property type="match status" value="1"/>
</dbReference>
<proteinExistence type="inferred from homology"/>
<evidence type="ECO:0000256" key="3">
    <source>
        <dbReference type="ARBA" id="ARBA00022525"/>
    </source>
</evidence>
<comment type="subcellular location">
    <subcellularLocation>
        <location evidence="1 5">Secreted</location>
    </subcellularLocation>
</comment>
<name>A0A225X622_9STRA</name>
<keyword evidence="7" id="KW-1185">Reference proteome</keyword>
<dbReference type="InterPro" id="IPR031825">
    <property type="entry name" value="RXLR"/>
</dbReference>
<feature type="chain" id="PRO_5044988251" description="RxLR effector protein" evidence="5">
    <location>
        <begin position="21"/>
        <end position="397"/>
    </location>
</feature>
<accession>A0A225X622</accession>
<dbReference type="EMBL" id="NBNE01000004">
    <property type="protein sequence ID" value="OWZ24719.1"/>
    <property type="molecule type" value="Genomic_DNA"/>
</dbReference>
<evidence type="ECO:0000256" key="2">
    <source>
        <dbReference type="ARBA" id="ARBA00010400"/>
    </source>
</evidence>
<dbReference type="GO" id="GO:0043657">
    <property type="term" value="C:host cell"/>
    <property type="evidence" value="ECO:0007669"/>
    <property type="project" value="UniProtKB-SubCell"/>
</dbReference>
<keyword evidence="4 5" id="KW-0732">Signal</keyword>
<keyword evidence="3 5" id="KW-0964">Secreted</keyword>